<keyword evidence="7 13" id="KW-0408">Iron</keyword>
<dbReference type="PRINTS" id="PR00385">
    <property type="entry name" value="P450"/>
</dbReference>
<dbReference type="Pfam" id="PF00067">
    <property type="entry name" value="p450"/>
    <property type="match status" value="1"/>
</dbReference>
<dbReference type="InterPro" id="IPR050196">
    <property type="entry name" value="Cytochrome_P450_Monoox"/>
</dbReference>
<dbReference type="GO" id="GO:0008585">
    <property type="term" value="P:female gonad development"/>
    <property type="evidence" value="ECO:0007669"/>
    <property type="project" value="TreeGrafter"/>
</dbReference>
<feature type="transmembrane region" description="Helical" evidence="16">
    <location>
        <begin position="51"/>
        <end position="70"/>
    </location>
</feature>
<keyword evidence="9 16" id="KW-0472">Membrane</keyword>
<dbReference type="AlphaFoldDB" id="A0A8C8SMS6"/>
<comment type="cofactor">
    <cofactor evidence="1 13">
        <name>heme</name>
        <dbReference type="ChEBI" id="CHEBI:30413"/>
    </cofactor>
</comment>
<evidence type="ECO:0000256" key="2">
    <source>
        <dbReference type="ARBA" id="ARBA00004370"/>
    </source>
</evidence>
<keyword evidence="15" id="KW-0175">Coiled coil</keyword>
<sequence>MVLETLNLIPYNITSVVPEVMRAATVPILLLMCFLLLIWNYEETSSIPGPGFCMGIGPLISHGRFLWMGIGNACNYYNKMYGEFMRVWISGEETLVISKSSSIFHVMKHGQYISRFGSKLGLQCIGMHENGIIFNNNPALWKEIRPFFTKALSGPGLVRMIAICVESTKDHLDKLENGTAELGNINVLNFMRQITLDTSNSLFLGIPLDGTASIFISHNGFTFNVHIHAKFPIAMNGDFCLKNAIVLKIQNYFDAWQALLLKPDIFFKISWLYKKYEKSAKDLKEAIEILIEQKRQKLATAEKLEEYMDFASQLIFAQSRGDLTGENVNQCVLEMMIAAPDTLSVTLFFMLVLIAEHPNVEEEMMKEIQAVTGDRDIQSNDMPNLKVVENFIYESMRYQPVVDLVMRKALQDDVIDGYPVKKGTNIILNIGRMHKLEFFPKPNEFSLENFEKNVPSRYFQPFGFGPRGCVGKFIAMVMMKAILVTLLRRFRVQTLKGKGLNHIQKNNDLSMHPNERQPLLEMAFLPRRNTDKHQDD</sequence>
<dbReference type="EC" id="1.14.14.14" evidence="10"/>
<keyword evidence="16" id="KW-1133">Transmembrane helix</keyword>
<evidence type="ECO:0000256" key="10">
    <source>
        <dbReference type="ARBA" id="ARBA00038885"/>
    </source>
</evidence>
<evidence type="ECO:0000256" key="16">
    <source>
        <dbReference type="SAM" id="Phobius"/>
    </source>
</evidence>
<dbReference type="FunFam" id="1.10.630.10:FF:000032">
    <property type="entry name" value="Cytochrome P450 aromatase"/>
    <property type="match status" value="1"/>
</dbReference>
<dbReference type="GO" id="GO:0020037">
    <property type="term" value="F:heme binding"/>
    <property type="evidence" value="ECO:0007669"/>
    <property type="project" value="InterPro"/>
</dbReference>
<evidence type="ECO:0000256" key="12">
    <source>
        <dbReference type="ARBA" id="ARBA00043174"/>
    </source>
</evidence>
<feature type="coiled-coil region" evidence="15">
    <location>
        <begin position="273"/>
        <end position="304"/>
    </location>
</feature>
<dbReference type="GO" id="GO:0070330">
    <property type="term" value="F:aromatase activity"/>
    <property type="evidence" value="ECO:0007669"/>
    <property type="project" value="UniProtKB-EC"/>
</dbReference>
<dbReference type="InterPro" id="IPR002401">
    <property type="entry name" value="Cyt_P450_E_grp-I"/>
</dbReference>
<dbReference type="PANTHER" id="PTHR24291:SF43">
    <property type="entry name" value="AROMATASE"/>
    <property type="match status" value="1"/>
</dbReference>
<keyword evidence="4 13" id="KW-0349">Heme</keyword>
<protein>
    <recommendedName>
        <fullName evidence="10">aromatase</fullName>
        <ecNumber evidence="10">1.14.14.14</ecNumber>
    </recommendedName>
    <alternativeName>
        <fullName evidence="12">Cytochrome P-450AROM</fullName>
    </alternativeName>
    <alternativeName>
        <fullName evidence="11">Estrogen synthase</fullName>
    </alternativeName>
</protein>
<keyword evidence="5 13" id="KW-0479">Metal-binding</keyword>
<dbReference type="GO" id="GO:0032355">
    <property type="term" value="P:response to estradiol"/>
    <property type="evidence" value="ECO:0007669"/>
    <property type="project" value="TreeGrafter"/>
</dbReference>
<reference evidence="17" key="2">
    <citation type="submission" date="2025-09" db="UniProtKB">
        <authorList>
            <consortium name="Ensembl"/>
        </authorList>
    </citation>
    <scope>IDENTIFICATION</scope>
</reference>
<dbReference type="GO" id="GO:0016020">
    <property type="term" value="C:membrane"/>
    <property type="evidence" value="ECO:0007669"/>
    <property type="project" value="UniProtKB-SubCell"/>
</dbReference>
<evidence type="ECO:0000256" key="7">
    <source>
        <dbReference type="ARBA" id="ARBA00023004"/>
    </source>
</evidence>
<evidence type="ECO:0000313" key="17">
    <source>
        <dbReference type="Ensembl" id="ENSPCEP00000021961.1"/>
    </source>
</evidence>
<comment type="subcellular location">
    <subcellularLocation>
        <location evidence="2">Membrane</location>
    </subcellularLocation>
</comment>
<dbReference type="Ensembl" id="ENSPCET00000022709.1">
    <property type="protein sequence ID" value="ENSPCEP00000021961.1"/>
    <property type="gene ID" value="ENSPCEG00000016823.1"/>
</dbReference>
<feature type="binding site" description="axial binding residue" evidence="13">
    <location>
        <position position="469"/>
    </location>
    <ligand>
        <name>heme</name>
        <dbReference type="ChEBI" id="CHEBI:30413"/>
    </ligand>
    <ligandPart>
        <name>Fe</name>
        <dbReference type="ChEBI" id="CHEBI:18248"/>
    </ligandPart>
</feature>
<dbReference type="PROSITE" id="PS00086">
    <property type="entry name" value="CYTOCHROME_P450"/>
    <property type="match status" value="1"/>
</dbReference>
<dbReference type="CDD" id="cd20616">
    <property type="entry name" value="CYP19A1"/>
    <property type="match status" value="1"/>
</dbReference>
<dbReference type="PRINTS" id="PR00463">
    <property type="entry name" value="EP450I"/>
</dbReference>
<evidence type="ECO:0000256" key="1">
    <source>
        <dbReference type="ARBA" id="ARBA00001971"/>
    </source>
</evidence>
<evidence type="ECO:0000256" key="6">
    <source>
        <dbReference type="ARBA" id="ARBA00023002"/>
    </source>
</evidence>
<keyword evidence="8 14" id="KW-0503">Monooxygenase</keyword>
<reference evidence="17" key="1">
    <citation type="submission" date="2025-08" db="UniProtKB">
        <authorList>
            <consortium name="Ensembl"/>
        </authorList>
    </citation>
    <scope>IDENTIFICATION</scope>
</reference>
<evidence type="ECO:0000256" key="3">
    <source>
        <dbReference type="ARBA" id="ARBA00010617"/>
    </source>
</evidence>
<evidence type="ECO:0000256" key="15">
    <source>
        <dbReference type="SAM" id="Coils"/>
    </source>
</evidence>
<name>A0A8C8SMS6_9SAUR</name>
<dbReference type="InterPro" id="IPR001128">
    <property type="entry name" value="Cyt_P450"/>
</dbReference>
<dbReference type="PANTHER" id="PTHR24291">
    <property type="entry name" value="CYTOCHROME P450 FAMILY 4"/>
    <property type="match status" value="1"/>
</dbReference>
<dbReference type="InterPro" id="IPR036396">
    <property type="entry name" value="Cyt_P450_sf"/>
</dbReference>
<organism evidence="17 18">
    <name type="scientific">Pelusios castaneus</name>
    <name type="common">West African mud turtle</name>
    <dbReference type="NCBI Taxonomy" id="367368"/>
    <lineage>
        <taxon>Eukaryota</taxon>
        <taxon>Metazoa</taxon>
        <taxon>Chordata</taxon>
        <taxon>Craniata</taxon>
        <taxon>Vertebrata</taxon>
        <taxon>Euteleostomi</taxon>
        <taxon>Archelosauria</taxon>
        <taxon>Testudinata</taxon>
        <taxon>Testudines</taxon>
        <taxon>Pleurodira</taxon>
        <taxon>Pelomedusidae</taxon>
        <taxon>Pelusios</taxon>
    </lineage>
</organism>
<dbReference type="Proteomes" id="UP000694393">
    <property type="component" value="Unplaced"/>
</dbReference>
<evidence type="ECO:0000256" key="8">
    <source>
        <dbReference type="ARBA" id="ARBA00023033"/>
    </source>
</evidence>
<dbReference type="SUPFAM" id="SSF48264">
    <property type="entry name" value="Cytochrome P450"/>
    <property type="match status" value="1"/>
</dbReference>
<dbReference type="GO" id="GO:0005783">
    <property type="term" value="C:endoplasmic reticulum"/>
    <property type="evidence" value="ECO:0007669"/>
    <property type="project" value="TreeGrafter"/>
</dbReference>
<keyword evidence="16" id="KW-0812">Transmembrane</keyword>
<keyword evidence="18" id="KW-1185">Reference proteome</keyword>
<evidence type="ECO:0000256" key="9">
    <source>
        <dbReference type="ARBA" id="ARBA00023136"/>
    </source>
</evidence>
<evidence type="ECO:0000256" key="13">
    <source>
        <dbReference type="PIRSR" id="PIRSR602401-1"/>
    </source>
</evidence>
<evidence type="ECO:0000256" key="14">
    <source>
        <dbReference type="RuleBase" id="RU000461"/>
    </source>
</evidence>
<feature type="transmembrane region" description="Helical" evidence="16">
    <location>
        <begin position="20"/>
        <end position="39"/>
    </location>
</feature>
<keyword evidence="6 14" id="KW-0560">Oxidoreductase</keyword>
<evidence type="ECO:0000256" key="4">
    <source>
        <dbReference type="ARBA" id="ARBA00022617"/>
    </source>
</evidence>
<comment type="similarity">
    <text evidence="3 14">Belongs to the cytochrome P450 family.</text>
</comment>
<accession>A0A8C8SMS6</accession>
<proteinExistence type="inferred from homology"/>
<dbReference type="InterPro" id="IPR017972">
    <property type="entry name" value="Cyt_P450_CS"/>
</dbReference>
<evidence type="ECO:0000313" key="18">
    <source>
        <dbReference type="Proteomes" id="UP000694393"/>
    </source>
</evidence>
<dbReference type="GO" id="GO:0005506">
    <property type="term" value="F:iron ion binding"/>
    <property type="evidence" value="ECO:0007669"/>
    <property type="project" value="InterPro"/>
</dbReference>
<evidence type="ECO:0000256" key="11">
    <source>
        <dbReference type="ARBA" id="ARBA00042499"/>
    </source>
</evidence>
<evidence type="ECO:0000256" key="5">
    <source>
        <dbReference type="ARBA" id="ARBA00022723"/>
    </source>
</evidence>
<dbReference type="Gene3D" id="1.10.630.10">
    <property type="entry name" value="Cytochrome P450"/>
    <property type="match status" value="1"/>
</dbReference>